<organism evidence="2 3">
    <name type="scientific">Natronobacterium lacisalsi AJ5</name>
    <dbReference type="NCBI Taxonomy" id="358396"/>
    <lineage>
        <taxon>Archaea</taxon>
        <taxon>Methanobacteriati</taxon>
        <taxon>Methanobacteriota</taxon>
        <taxon>Stenosarchaea group</taxon>
        <taxon>Halobacteria</taxon>
        <taxon>Halobacteriales</taxon>
        <taxon>Natrialbaceae</taxon>
        <taxon>Natronobacterium</taxon>
    </lineage>
</organism>
<evidence type="ECO:0000313" key="2">
    <source>
        <dbReference type="EMBL" id="APW97513.1"/>
    </source>
</evidence>
<evidence type="ECO:0000256" key="1">
    <source>
        <dbReference type="SAM" id="MobiDB-lite"/>
    </source>
</evidence>
<feature type="region of interest" description="Disordered" evidence="1">
    <location>
        <begin position="55"/>
        <end position="86"/>
    </location>
</feature>
<dbReference type="AlphaFoldDB" id="A0A1P8LP03"/>
<gene>
    <name evidence="2" type="ORF">CHINAEXTREME_06885</name>
</gene>
<dbReference type="EMBL" id="CP019285">
    <property type="protein sequence ID" value="APW97513.1"/>
    <property type="molecule type" value="Genomic_DNA"/>
</dbReference>
<proteinExistence type="predicted"/>
<feature type="region of interest" description="Disordered" evidence="1">
    <location>
        <begin position="1"/>
        <end position="24"/>
    </location>
</feature>
<dbReference type="Proteomes" id="UP000186547">
    <property type="component" value="Chromosome"/>
</dbReference>
<accession>A0A1P8LP03</accession>
<evidence type="ECO:0000313" key="3">
    <source>
        <dbReference type="Proteomes" id="UP000186547"/>
    </source>
</evidence>
<sequence>MRAGRESAFKNGAHATGGLSAAGGDRVRGVRLEHLPPEFVGDTTDYLEGFERAFDGKTHGANDGPTARGSRRSKVEGRNRQPVLEL</sequence>
<dbReference type="KEGG" id="hlc:CHINAEXTREME06885"/>
<reference evidence="2 3" key="1">
    <citation type="journal article" date="2011" name="J. Bacteriol.">
        <title>Genome sequence of Halobiforma lacisalsi AJ5, an extremely halophilic archaeon which harbors a bop gene.</title>
        <authorList>
            <person name="Jiang X."/>
            <person name="Wang S."/>
            <person name="Cheng H."/>
            <person name="Huo Y."/>
            <person name="Zhang X."/>
            <person name="Zhu X."/>
            <person name="Han X."/>
            <person name="Ni P."/>
            <person name="Wu M."/>
        </authorList>
    </citation>
    <scope>NUCLEOTIDE SEQUENCE [LARGE SCALE GENOMIC DNA]</scope>
    <source>
        <strain evidence="2 3">AJ5</strain>
    </source>
</reference>
<name>A0A1P8LP03_NATLA</name>
<protein>
    <submittedName>
        <fullName evidence="2">Uncharacterized protein</fullName>
    </submittedName>
</protein>